<dbReference type="Proteomes" id="UP000247973">
    <property type="component" value="Unassembled WGS sequence"/>
</dbReference>
<name>A0A2V3PQU7_9BACT</name>
<comment type="caution">
    <text evidence="2">The sequence shown here is derived from an EMBL/GenBank/DDBJ whole genome shotgun (WGS) entry which is preliminary data.</text>
</comment>
<evidence type="ECO:0000313" key="3">
    <source>
        <dbReference type="Proteomes" id="UP000247973"/>
    </source>
</evidence>
<sequence>MKLLKILRTFMFMVLLGTIVCVVSSCNNDDDPVNKGIGTITGVVLDEAGTPIDGVAVTIGGMGGTEGTVNTGNDGKYTFENVSIESHSVTFSKTGYQTISLTVTANKFDANKVANTTVAMVSASAKISGVITDGKNGGAALSGVTVSITPAISVTTAGDGKYSLENLIADDYIVTFIKANYVTVTRTVSKADFVNGVATLDVVMGGTELLRGLTQADLLTADKWYYNEYRGGGNADAYPHWDWACNYFSSMTFHGKWEEQWEGTTLQIRNDPADRTNPSDLEVFDSYTYGSKKITADNKILSVRLRTHNADDASPAYFGVQVVDLSAAEPQAVQIGETKQYGSGNYTDFTFDLSAYVGKEVIVAIGIYRKETGDYWKQLVLRAIRFADRKVEGWDWLPGNEVIDGWKLTEETVRSTMPQTKKHFTGISPISAGRDVDMKTGYPAAYQAWRAVSHIGHEWSFVPLKKDPEVFPSEGYLIKTRNTSEVSTEVPESYYYAKFTIASGSNQLTLKTRNFGSNPTFFKLTAIKEDGTVTHIAPKSNTAQEASAADNGCWKFKHGDGGAGNPEGYASFVYDLSQFNGNNVVLAFGVYNGVAESGENKLVFYSIDLK</sequence>
<dbReference type="SUPFAM" id="SSF49452">
    <property type="entry name" value="Starch-binding domain-like"/>
    <property type="match status" value="1"/>
</dbReference>
<keyword evidence="2" id="KW-0645">Protease</keyword>
<dbReference type="Gene3D" id="2.60.40.1120">
    <property type="entry name" value="Carboxypeptidase-like, regulatory domain"/>
    <property type="match status" value="2"/>
</dbReference>
<dbReference type="GO" id="GO:0004180">
    <property type="term" value="F:carboxypeptidase activity"/>
    <property type="evidence" value="ECO:0007669"/>
    <property type="project" value="UniProtKB-KW"/>
</dbReference>
<dbReference type="GO" id="GO:0030246">
    <property type="term" value="F:carbohydrate binding"/>
    <property type="evidence" value="ECO:0007669"/>
    <property type="project" value="InterPro"/>
</dbReference>
<evidence type="ECO:0000256" key="1">
    <source>
        <dbReference type="SAM" id="SignalP"/>
    </source>
</evidence>
<feature type="chain" id="PRO_5016070418" evidence="1">
    <location>
        <begin position="30"/>
        <end position="610"/>
    </location>
</feature>
<reference evidence="2 3" key="1">
    <citation type="submission" date="2018-03" db="EMBL/GenBank/DDBJ databases">
        <title>Genomic Encyclopedia of Archaeal and Bacterial Type Strains, Phase II (KMG-II): from individual species to whole genera.</title>
        <authorList>
            <person name="Goeker M."/>
        </authorList>
    </citation>
    <scope>NUCLEOTIDE SEQUENCE [LARGE SCALE GENOMIC DNA]</scope>
    <source>
        <strain evidence="2 3">DSM 100214</strain>
    </source>
</reference>
<keyword evidence="2" id="KW-0378">Hydrolase</keyword>
<dbReference type="RefSeq" id="WP_110310055.1">
    <property type="nucleotide sequence ID" value="NZ_QICL01000006.1"/>
</dbReference>
<gene>
    <name evidence="2" type="ORF">CLV62_10634</name>
</gene>
<feature type="signal peptide" evidence="1">
    <location>
        <begin position="1"/>
        <end position="29"/>
    </location>
</feature>
<organism evidence="2 3">
    <name type="scientific">Dysgonomonas alginatilytica</name>
    <dbReference type="NCBI Taxonomy" id="1605892"/>
    <lineage>
        <taxon>Bacteria</taxon>
        <taxon>Pseudomonadati</taxon>
        <taxon>Bacteroidota</taxon>
        <taxon>Bacteroidia</taxon>
        <taxon>Bacteroidales</taxon>
        <taxon>Dysgonomonadaceae</taxon>
        <taxon>Dysgonomonas</taxon>
    </lineage>
</organism>
<proteinExistence type="predicted"/>
<dbReference type="AlphaFoldDB" id="A0A2V3PQU7"/>
<dbReference type="OrthoDB" id="831176at2"/>
<dbReference type="PROSITE" id="PS51257">
    <property type="entry name" value="PROKAR_LIPOPROTEIN"/>
    <property type="match status" value="1"/>
</dbReference>
<dbReference type="InterPro" id="IPR013784">
    <property type="entry name" value="Carb-bd-like_fold"/>
</dbReference>
<keyword evidence="2" id="KW-0121">Carboxypeptidase</keyword>
<keyword evidence="1" id="KW-0732">Signal</keyword>
<dbReference type="InterPro" id="IPR008969">
    <property type="entry name" value="CarboxyPept-like_regulatory"/>
</dbReference>
<dbReference type="EMBL" id="QICL01000006">
    <property type="protein sequence ID" value="PXV65861.1"/>
    <property type="molecule type" value="Genomic_DNA"/>
</dbReference>
<dbReference type="Pfam" id="PF13620">
    <property type="entry name" value="CarboxypepD_reg"/>
    <property type="match status" value="1"/>
</dbReference>
<evidence type="ECO:0000313" key="2">
    <source>
        <dbReference type="EMBL" id="PXV65861.1"/>
    </source>
</evidence>
<protein>
    <submittedName>
        <fullName evidence="2">Carboxypeptidase family protein</fullName>
    </submittedName>
</protein>
<dbReference type="SUPFAM" id="SSF49464">
    <property type="entry name" value="Carboxypeptidase regulatory domain-like"/>
    <property type="match status" value="1"/>
</dbReference>
<keyword evidence="3" id="KW-1185">Reference proteome</keyword>
<accession>A0A2V3PQU7</accession>